<dbReference type="EMBL" id="GGEC01070147">
    <property type="protein sequence ID" value="MBX50631.1"/>
    <property type="molecule type" value="Transcribed_RNA"/>
</dbReference>
<feature type="chain" id="PRO_5015180756" description="Secreted protein" evidence="1">
    <location>
        <begin position="23"/>
        <end position="80"/>
    </location>
</feature>
<sequence length="80" mass="9417">MLQLMDWSVWFLKLIFFPYFASHLKPVNLSTLQHMHYLSNNVKKPCSLIWYTKTRKNAGGPSSFLTEVRCGLDQMFLFSI</sequence>
<dbReference type="AlphaFoldDB" id="A0A2P2P7N6"/>
<organism evidence="2">
    <name type="scientific">Rhizophora mucronata</name>
    <name type="common">Asiatic mangrove</name>
    <dbReference type="NCBI Taxonomy" id="61149"/>
    <lineage>
        <taxon>Eukaryota</taxon>
        <taxon>Viridiplantae</taxon>
        <taxon>Streptophyta</taxon>
        <taxon>Embryophyta</taxon>
        <taxon>Tracheophyta</taxon>
        <taxon>Spermatophyta</taxon>
        <taxon>Magnoliopsida</taxon>
        <taxon>eudicotyledons</taxon>
        <taxon>Gunneridae</taxon>
        <taxon>Pentapetalae</taxon>
        <taxon>rosids</taxon>
        <taxon>fabids</taxon>
        <taxon>Malpighiales</taxon>
        <taxon>Rhizophoraceae</taxon>
        <taxon>Rhizophora</taxon>
    </lineage>
</organism>
<accession>A0A2P2P7N6</accession>
<name>A0A2P2P7N6_RHIMU</name>
<proteinExistence type="predicted"/>
<evidence type="ECO:0000256" key="1">
    <source>
        <dbReference type="SAM" id="SignalP"/>
    </source>
</evidence>
<protein>
    <recommendedName>
        <fullName evidence="3">Secreted protein</fullName>
    </recommendedName>
</protein>
<evidence type="ECO:0008006" key="3">
    <source>
        <dbReference type="Google" id="ProtNLM"/>
    </source>
</evidence>
<evidence type="ECO:0000313" key="2">
    <source>
        <dbReference type="EMBL" id="MBX50631.1"/>
    </source>
</evidence>
<feature type="signal peptide" evidence="1">
    <location>
        <begin position="1"/>
        <end position="22"/>
    </location>
</feature>
<keyword evidence="1" id="KW-0732">Signal</keyword>
<reference evidence="2" key="1">
    <citation type="submission" date="2018-02" db="EMBL/GenBank/DDBJ databases">
        <title>Rhizophora mucronata_Transcriptome.</title>
        <authorList>
            <person name="Meera S.P."/>
            <person name="Sreeshan A."/>
            <person name="Augustine A."/>
        </authorList>
    </citation>
    <scope>NUCLEOTIDE SEQUENCE</scope>
    <source>
        <tissue evidence="2">Leaf</tissue>
    </source>
</reference>